<dbReference type="InterPro" id="IPR011006">
    <property type="entry name" value="CheY-like_superfamily"/>
</dbReference>
<comment type="caution">
    <text evidence="4">The sequence shown here is derived from an EMBL/GenBank/DDBJ whole genome shotgun (WGS) entry which is preliminary data.</text>
</comment>
<evidence type="ECO:0000256" key="2">
    <source>
        <dbReference type="PROSITE-ProRule" id="PRU00169"/>
    </source>
</evidence>
<gene>
    <name evidence="4" type="ORF">COS61_00510</name>
</gene>
<dbReference type="AlphaFoldDB" id="A0A2M7B648"/>
<dbReference type="InterPro" id="IPR050595">
    <property type="entry name" value="Bact_response_regulator"/>
</dbReference>
<reference evidence="5" key="1">
    <citation type="submission" date="2017-09" db="EMBL/GenBank/DDBJ databases">
        <title>Depth-based differentiation of microbial function through sediment-hosted aquifers and enrichment of novel symbionts in the deep terrestrial subsurface.</title>
        <authorList>
            <person name="Probst A.J."/>
            <person name="Ladd B."/>
            <person name="Jarett J.K."/>
            <person name="Geller-Mcgrath D.E."/>
            <person name="Sieber C.M.K."/>
            <person name="Emerson J.B."/>
            <person name="Anantharaman K."/>
            <person name="Thomas B.C."/>
            <person name="Malmstrom R."/>
            <person name="Stieglmeier M."/>
            <person name="Klingl A."/>
            <person name="Woyke T."/>
            <person name="Ryan C.M."/>
            <person name="Banfield J.F."/>
        </authorList>
    </citation>
    <scope>NUCLEOTIDE SEQUENCE [LARGE SCALE GENOMIC DNA]</scope>
</reference>
<dbReference type="PROSITE" id="PS50110">
    <property type="entry name" value="RESPONSE_REGULATORY"/>
    <property type="match status" value="1"/>
</dbReference>
<protein>
    <recommendedName>
        <fullName evidence="3">Response regulatory domain-containing protein</fullName>
    </recommendedName>
</protein>
<proteinExistence type="predicted"/>
<evidence type="ECO:0000313" key="4">
    <source>
        <dbReference type="EMBL" id="PIU98608.1"/>
    </source>
</evidence>
<feature type="modified residue" description="4-aspartylphosphate" evidence="2">
    <location>
        <position position="63"/>
    </location>
</feature>
<organism evidence="4 5">
    <name type="scientific">Candidatus Wolfebacteria bacterium CG03_land_8_20_14_0_80_40_12</name>
    <dbReference type="NCBI Taxonomy" id="1975069"/>
    <lineage>
        <taxon>Bacteria</taxon>
        <taxon>Candidatus Wolfeibacteriota</taxon>
    </lineage>
</organism>
<sequence length="151" mass="17444">MNPPEKIKILLIDDDEIIRIYFQDVFWIYGLDKKFELNIVNDIKEGEKIINDPKTKPDIVFLDLVMPIKENGRTVVSPESSFAMLKKIKTDPNLQKIKVIIFSGHSEKSFIDKAKELGAEDYIIKGENMPKEVAEYIEKIAKDYQTNEASH</sequence>
<dbReference type="PANTHER" id="PTHR44591">
    <property type="entry name" value="STRESS RESPONSE REGULATOR PROTEIN 1"/>
    <property type="match status" value="1"/>
</dbReference>
<dbReference type="EMBL" id="PEVJ01000013">
    <property type="protein sequence ID" value="PIU98608.1"/>
    <property type="molecule type" value="Genomic_DNA"/>
</dbReference>
<evidence type="ECO:0000259" key="3">
    <source>
        <dbReference type="PROSITE" id="PS50110"/>
    </source>
</evidence>
<dbReference type="PANTHER" id="PTHR44591:SF23">
    <property type="entry name" value="CHEY SUBFAMILY"/>
    <property type="match status" value="1"/>
</dbReference>
<dbReference type="InterPro" id="IPR001789">
    <property type="entry name" value="Sig_transdc_resp-reg_receiver"/>
</dbReference>
<evidence type="ECO:0000256" key="1">
    <source>
        <dbReference type="ARBA" id="ARBA00022553"/>
    </source>
</evidence>
<dbReference type="SMART" id="SM00448">
    <property type="entry name" value="REC"/>
    <property type="match status" value="1"/>
</dbReference>
<dbReference type="GO" id="GO:0000160">
    <property type="term" value="P:phosphorelay signal transduction system"/>
    <property type="evidence" value="ECO:0007669"/>
    <property type="project" value="InterPro"/>
</dbReference>
<dbReference type="Pfam" id="PF00072">
    <property type="entry name" value="Response_reg"/>
    <property type="match status" value="1"/>
</dbReference>
<evidence type="ECO:0000313" key="5">
    <source>
        <dbReference type="Proteomes" id="UP000228949"/>
    </source>
</evidence>
<dbReference type="SUPFAM" id="SSF52172">
    <property type="entry name" value="CheY-like"/>
    <property type="match status" value="1"/>
</dbReference>
<dbReference type="Proteomes" id="UP000228949">
    <property type="component" value="Unassembled WGS sequence"/>
</dbReference>
<accession>A0A2M7B648</accession>
<dbReference type="Gene3D" id="3.40.50.2300">
    <property type="match status" value="1"/>
</dbReference>
<name>A0A2M7B648_9BACT</name>
<keyword evidence="1 2" id="KW-0597">Phosphoprotein</keyword>
<feature type="domain" description="Response regulatory" evidence="3">
    <location>
        <begin position="8"/>
        <end position="140"/>
    </location>
</feature>